<dbReference type="Pfam" id="PF01370">
    <property type="entry name" value="Epimerase"/>
    <property type="match status" value="1"/>
</dbReference>
<organism evidence="2 3">
    <name type="scientific">Devosia albogilva</name>
    <dbReference type="NCBI Taxonomy" id="429726"/>
    <lineage>
        <taxon>Bacteria</taxon>
        <taxon>Pseudomonadati</taxon>
        <taxon>Pseudomonadota</taxon>
        <taxon>Alphaproteobacteria</taxon>
        <taxon>Hyphomicrobiales</taxon>
        <taxon>Devosiaceae</taxon>
        <taxon>Devosia</taxon>
    </lineage>
</organism>
<dbReference type="InterPro" id="IPR050177">
    <property type="entry name" value="Lipid_A_modif_metabolic_enz"/>
</dbReference>
<reference evidence="3" key="1">
    <citation type="journal article" date="2019" name="Int. J. Syst. Evol. Microbiol.">
        <title>The Global Catalogue of Microorganisms (GCM) 10K type strain sequencing project: providing services to taxonomists for standard genome sequencing and annotation.</title>
        <authorList>
            <consortium name="The Broad Institute Genomics Platform"/>
            <consortium name="The Broad Institute Genome Sequencing Center for Infectious Disease"/>
            <person name="Wu L."/>
            <person name="Ma J."/>
        </authorList>
    </citation>
    <scope>NUCLEOTIDE SEQUENCE [LARGE SCALE GENOMIC DNA]</scope>
    <source>
        <strain evidence="3">CCM 7427</strain>
    </source>
</reference>
<dbReference type="EMBL" id="JBHUNP010000001">
    <property type="protein sequence ID" value="MFD2647198.1"/>
    <property type="molecule type" value="Genomic_DNA"/>
</dbReference>
<gene>
    <name evidence="2" type="ORF">ACFSX5_05225</name>
</gene>
<evidence type="ECO:0000259" key="1">
    <source>
        <dbReference type="Pfam" id="PF01370"/>
    </source>
</evidence>
<dbReference type="Proteomes" id="UP001597521">
    <property type="component" value="Unassembled WGS sequence"/>
</dbReference>
<protein>
    <submittedName>
        <fullName evidence="2">NAD-dependent epimerase/dehydratase family protein</fullName>
    </submittedName>
</protein>
<proteinExistence type="predicted"/>
<dbReference type="RefSeq" id="WP_386832232.1">
    <property type="nucleotide sequence ID" value="NZ_JBHUNP010000001.1"/>
</dbReference>
<dbReference type="InterPro" id="IPR036291">
    <property type="entry name" value="NAD(P)-bd_dom_sf"/>
</dbReference>
<feature type="domain" description="NAD-dependent epimerase/dehydratase" evidence="1">
    <location>
        <begin position="4"/>
        <end position="165"/>
    </location>
</feature>
<comment type="caution">
    <text evidence="2">The sequence shown here is derived from an EMBL/GenBank/DDBJ whole genome shotgun (WGS) entry which is preliminary data.</text>
</comment>
<accession>A0ABW5QHL2</accession>
<dbReference type="SUPFAM" id="SSF51735">
    <property type="entry name" value="NAD(P)-binding Rossmann-fold domains"/>
    <property type="match status" value="1"/>
</dbReference>
<keyword evidence="3" id="KW-1185">Reference proteome</keyword>
<evidence type="ECO:0000313" key="2">
    <source>
        <dbReference type="EMBL" id="MFD2647198.1"/>
    </source>
</evidence>
<dbReference type="Gene3D" id="3.40.50.720">
    <property type="entry name" value="NAD(P)-binding Rossmann-like Domain"/>
    <property type="match status" value="1"/>
</dbReference>
<dbReference type="PANTHER" id="PTHR43245">
    <property type="entry name" value="BIFUNCTIONAL POLYMYXIN RESISTANCE PROTEIN ARNA"/>
    <property type="match status" value="1"/>
</dbReference>
<name>A0ABW5QHL2_9HYPH</name>
<evidence type="ECO:0000313" key="3">
    <source>
        <dbReference type="Proteomes" id="UP001597521"/>
    </source>
</evidence>
<dbReference type="InterPro" id="IPR001509">
    <property type="entry name" value="Epimerase_deHydtase"/>
</dbReference>
<sequence>MRLLVTGLTGKVGASFLPAFRADERFAGWQVRAICNNRVVDDPDVEVVRASIADAGAMRSAMEGVTHVLHLASVKETPQLAMDVGVKGMFNLLEAFRQSGTPRQFMLISGDCTVGHIMHPYQEPITELSPLRPYPGSYALTKALEEAMLETCRVQYGINTCCLRAPWIMEKDDFRHALSFRAQFGGPPWTDLLSEADVARYAELDAVPLLRDRKGAPLRRNFIHVSDLVSAILAALDNPAAEGQLFNIAMNAPVDYAEIAEHLASTRGVPVVDIATPFHSNWLDNAKARLLLGWRPLVDFVELVERAWTYQRAPDDPRIVWYPG</sequence>